<evidence type="ECO:0000313" key="3">
    <source>
        <dbReference type="Proteomes" id="UP000829196"/>
    </source>
</evidence>
<dbReference type="PANTHER" id="PTHR11439">
    <property type="entry name" value="GAG-POL-RELATED RETROTRANSPOSON"/>
    <property type="match status" value="1"/>
</dbReference>
<name>A0A8T3B8H5_DENNO</name>
<dbReference type="Proteomes" id="UP000829196">
    <property type="component" value="Unassembled WGS sequence"/>
</dbReference>
<dbReference type="Pfam" id="PF07727">
    <property type="entry name" value="RVT_2"/>
    <property type="match status" value="1"/>
</dbReference>
<protein>
    <recommendedName>
        <fullName evidence="1">Reverse transcriptase Ty1/copia-type domain-containing protein</fullName>
    </recommendedName>
</protein>
<accession>A0A8T3B8H5</accession>
<gene>
    <name evidence="2" type="ORF">KFK09_013346</name>
</gene>
<evidence type="ECO:0000313" key="2">
    <source>
        <dbReference type="EMBL" id="KAI0507224.1"/>
    </source>
</evidence>
<dbReference type="OrthoDB" id="1919845at2759"/>
<reference evidence="2" key="1">
    <citation type="journal article" date="2022" name="Front. Genet.">
        <title>Chromosome-Scale Assembly of the Dendrobium nobile Genome Provides Insights Into the Molecular Mechanism of the Biosynthesis of the Medicinal Active Ingredient of Dendrobium.</title>
        <authorList>
            <person name="Xu Q."/>
            <person name="Niu S.-C."/>
            <person name="Li K.-L."/>
            <person name="Zheng P.-J."/>
            <person name="Zhang X.-J."/>
            <person name="Jia Y."/>
            <person name="Liu Y."/>
            <person name="Niu Y.-X."/>
            <person name="Yu L.-H."/>
            <person name="Chen D.-F."/>
            <person name="Zhang G.-Q."/>
        </authorList>
    </citation>
    <scope>NUCLEOTIDE SEQUENCE</scope>
    <source>
        <tissue evidence="2">Leaf</tissue>
    </source>
</reference>
<feature type="domain" description="Reverse transcriptase Ty1/copia-type" evidence="1">
    <location>
        <begin position="1"/>
        <end position="73"/>
    </location>
</feature>
<dbReference type="InterPro" id="IPR013103">
    <property type="entry name" value="RVT_2"/>
</dbReference>
<organism evidence="2 3">
    <name type="scientific">Dendrobium nobile</name>
    <name type="common">Orchid</name>
    <dbReference type="NCBI Taxonomy" id="94219"/>
    <lineage>
        <taxon>Eukaryota</taxon>
        <taxon>Viridiplantae</taxon>
        <taxon>Streptophyta</taxon>
        <taxon>Embryophyta</taxon>
        <taxon>Tracheophyta</taxon>
        <taxon>Spermatophyta</taxon>
        <taxon>Magnoliopsida</taxon>
        <taxon>Liliopsida</taxon>
        <taxon>Asparagales</taxon>
        <taxon>Orchidaceae</taxon>
        <taxon>Epidendroideae</taxon>
        <taxon>Malaxideae</taxon>
        <taxon>Dendrobiinae</taxon>
        <taxon>Dendrobium</taxon>
    </lineage>
</organism>
<dbReference type="PANTHER" id="PTHR11439:SF467">
    <property type="entry name" value="INTEGRASE CATALYTIC DOMAIN-CONTAINING PROTEIN"/>
    <property type="match status" value="1"/>
</dbReference>
<dbReference type="EMBL" id="JAGYWB010000010">
    <property type="protein sequence ID" value="KAI0507224.1"/>
    <property type="molecule type" value="Genomic_DNA"/>
</dbReference>
<evidence type="ECO:0000259" key="1">
    <source>
        <dbReference type="Pfam" id="PF07727"/>
    </source>
</evidence>
<sequence>MLLTGNYSSTIQLMLAMLKSKFSLKQLGSVSTFLGIQVQHTKTGLFLHQQPYARELLHKSGFASCKPAPTPMAPKPTSSSNGADLFHNPSLYRKLAGSLMYLTITRPDIAFATNHICQYMHQPTNQHY</sequence>
<dbReference type="AlphaFoldDB" id="A0A8T3B8H5"/>
<comment type="caution">
    <text evidence="2">The sequence shown here is derived from an EMBL/GenBank/DDBJ whole genome shotgun (WGS) entry which is preliminary data.</text>
</comment>
<keyword evidence="3" id="KW-1185">Reference proteome</keyword>
<proteinExistence type="predicted"/>